<evidence type="ECO:0000259" key="6">
    <source>
        <dbReference type="Pfam" id="PF13664"/>
    </source>
</evidence>
<feature type="domain" description="TMEM205-like" evidence="6">
    <location>
        <begin position="10"/>
        <end position="105"/>
    </location>
</feature>
<protein>
    <recommendedName>
        <fullName evidence="6">TMEM205-like domain-containing protein</fullName>
    </recommendedName>
</protein>
<comment type="caution">
    <text evidence="7">The sequence shown here is derived from an EMBL/GenBank/DDBJ whole genome shotgun (WGS) entry which is preliminary data.</text>
</comment>
<evidence type="ECO:0000256" key="3">
    <source>
        <dbReference type="ARBA" id="ARBA00022989"/>
    </source>
</evidence>
<feature type="transmembrane region" description="Helical" evidence="5">
    <location>
        <begin position="12"/>
        <end position="34"/>
    </location>
</feature>
<dbReference type="RefSeq" id="WP_286304001.1">
    <property type="nucleotide sequence ID" value="NZ_AP027741.1"/>
</dbReference>
<reference evidence="8" key="1">
    <citation type="journal article" date="2019" name="Int. J. Syst. Evol. Microbiol.">
        <title>The Global Catalogue of Microorganisms (GCM) 10K type strain sequencing project: providing services to taxonomists for standard genome sequencing and annotation.</title>
        <authorList>
            <consortium name="The Broad Institute Genomics Platform"/>
            <consortium name="The Broad Institute Genome Sequencing Center for Infectious Disease"/>
            <person name="Wu L."/>
            <person name="Ma J."/>
        </authorList>
    </citation>
    <scope>NUCLEOTIDE SEQUENCE [LARGE SCALE GENOMIC DNA]</scope>
    <source>
        <strain evidence="8">JCM 6886</strain>
    </source>
</reference>
<evidence type="ECO:0000256" key="2">
    <source>
        <dbReference type="ARBA" id="ARBA00022692"/>
    </source>
</evidence>
<dbReference type="EMBL" id="BAAADG010000005">
    <property type="protein sequence ID" value="GAA0225138.1"/>
    <property type="molecule type" value="Genomic_DNA"/>
</dbReference>
<keyword evidence="4 5" id="KW-0472">Membrane</keyword>
<evidence type="ECO:0000256" key="4">
    <source>
        <dbReference type="ARBA" id="ARBA00023136"/>
    </source>
</evidence>
<feature type="transmembrane region" description="Helical" evidence="5">
    <location>
        <begin position="46"/>
        <end position="68"/>
    </location>
</feature>
<evidence type="ECO:0000313" key="8">
    <source>
        <dbReference type="Proteomes" id="UP001501476"/>
    </source>
</evidence>
<keyword evidence="2 5" id="KW-0812">Transmembrane</keyword>
<evidence type="ECO:0000313" key="7">
    <source>
        <dbReference type="EMBL" id="GAA0225138.1"/>
    </source>
</evidence>
<feature type="transmembrane region" description="Helical" evidence="5">
    <location>
        <begin position="80"/>
        <end position="97"/>
    </location>
</feature>
<dbReference type="InterPro" id="IPR025423">
    <property type="entry name" value="TMEM205-like"/>
</dbReference>
<proteinExistence type="predicted"/>
<sequence>MLSGYTGERLLLTLWIGALWSIGYLAVPMAFANLDVTIAGDYAGKLFYAVNIISLISACILLVSRLFIFGLKTFHRYWRSWLILAMLIMSFIFLAFIQPEMTSIKLLDWRADAVLSERFNTLHQFSESLYMLMSLLGLMLVLTTDKRAEAEQVS</sequence>
<keyword evidence="8" id="KW-1185">Reference proteome</keyword>
<comment type="subcellular location">
    <subcellularLocation>
        <location evidence="1">Membrane</location>
    </subcellularLocation>
</comment>
<evidence type="ECO:0000256" key="1">
    <source>
        <dbReference type="ARBA" id="ARBA00004370"/>
    </source>
</evidence>
<gene>
    <name evidence="7" type="ORF">GCM10008964_15910</name>
</gene>
<evidence type="ECO:0000256" key="5">
    <source>
        <dbReference type="SAM" id="Phobius"/>
    </source>
</evidence>
<accession>A0ABP3D7A6</accession>
<keyword evidence="3 5" id="KW-1133">Transmembrane helix</keyword>
<organism evidence="7 8">
    <name type="scientific">Methylophaga marina</name>
    <dbReference type="NCBI Taxonomy" id="45495"/>
    <lineage>
        <taxon>Bacteria</taxon>
        <taxon>Pseudomonadati</taxon>
        <taxon>Pseudomonadota</taxon>
        <taxon>Gammaproteobacteria</taxon>
        <taxon>Thiotrichales</taxon>
        <taxon>Piscirickettsiaceae</taxon>
        <taxon>Methylophaga</taxon>
    </lineage>
</organism>
<dbReference type="Pfam" id="PF13664">
    <property type="entry name" value="DUF4149"/>
    <property type="match status" value="1"/>
</dbReference>
<dbReference type="Proteomes" id="UP001501476">
    <property type="component" value="Unassembled WGS sequence"/>
</dbReference>
<name>A0ABP3D7A6_9GAMM</name>
<feature type="transmembrane region" description="Helical" evidence="5">
    <location>
        <begin position="128"/>
        <end position="144"/>
    </location>
</feature>